<feature type="compositionally biased region" description="Acidic residues" evidence="9">
    <location>
        <begin position="237"/>
        <end position="252"/>
    </location>
</feature>
<keyword evidence="2" id="KW-0723">Serine/threonine-protein kinase</keyword>
<feature type="domain" description="Protein kinase" evidence="10">
    <location>
        <begin position="1"/>
        <end position="219"/>
    </location>
</feature>
<comment type="catalytic activity">
    <reaction evidence="8">
        <text>L-seryl-[protein] + ATP = O-phospho-L-seryl-[protein] + ADP + H(+)</text>
        <dbReference type="Rhea" id="RHEA:17989"/>
        <dbReference type="Rhea" id="RHEA-COMP:9863"/>
        <dbReference type="Rhea" id="RHEA-COMP:11604"/>
        <dbReference type="ChEBI" id="CHEBI:15378"/>
        <dbReference type="ChEBI" id="CHEBI:29999"/>
        <dbReference type="ChEBI" id="CHEBI:30616"/>
        <dbReference type="ChEBI" id="CHEBI:83421"/>
        <dbReference type="ChEBI" id="CHEBI:456216"/>
        <dbReference type="EC" id="2.7.11.1"/>
    </reaction>
</comment>
<evidence type="ECO:0000256" key="4">
    <source>
        <dbReference type="ARBA" id="ARBA00022741"/>
    </source>
</evidence>
<evidence type="ECO:0000256" key="8">
    <source>
        <dbReference type="ARBA" id="ARBA00048679"/>
    </source>
</evidence>
<dbReference type="AlphaFoldDB" id="A0A7S2DF79"/>
<organism evidence="11">
    <name type="scientific">Haptolina brevifila</name>
    <dbReference type="NCBI Taxonomy" id="156173"/>
    <lineage>
        <taxon>Eukaryota</taxon>
        <taxon>Haptista</taxon>
        <taxon>Haptophyta</taxon>
        <taxon>Prymnesiophyceae</taxon>
        <taxon>Prymnesiales</taxon>
        <taxon>Prymnesiaceae</taxon>
        <taxon>Haptolina</taxon>
    </lineage>
</organism>
<keyword evidence="3" id="KW-0808">Transferase</keyword>
<dbReference type="SMART" id="SM00220">
    <property type="entry name" value="S_TKc"/>
    <property type="match status" value="1"/>
</dbReference>
<evidence type="ECO:0000256" key="5">
    <source>
        <dbReference type="ARBA" id="ARBA00022777"/>
    </source>
</evidence>
<dbReference type="PANTHER" id="PTHR43671">
    <property type="entry name" value="SERINE/THREONINE-PROTEIN KINASE NEK"/>
    <property type="match status" value="1"/>
</dbReference>
<gene>
    <name evidence="11" type="ORF">CBRE1094_LOCUS16712</name>
</gene>
<keyword evidence="6" id="KW-0067">ATP-binding</keyword>
<dbReference type="PROSITE" id="PS00108">
    <property type="entry name" value="PROTEIN_KINASE_ST"/>
    <property type="match status" value="1"/>
</dbReference>
<name>A0A7S2DF79_9EUKA</name>
<accession>A0A7S2DF79</accession>
<evidence type="ECO:0000259" key="10">
    <source>
        <dbReference type="PROSITE" id="PS50011"/>
    </source>
</evidence>
<dbReference type="InterPro" id="IPR008271">
    <property type="entry name" value="Ser/Thr_kinase_AS"/>
</dbReference>
<evidence type="ECO:0000256" key="1">
    <source>
        <dbReference type="ARBA" id="ARBA00012513"/>
    </source>
</evidence>
<evidence type="ECO:0000256" key="9">
    <source>
        <dbReference type="SAM" id="MobiDB-lite"/>
    </source>
</evidence>
<dbReference type="PANTHER" id="PTHR43671:SF98">
    <property type="entry name" value="SERINE_THREONINE-PROTEIN KINASE NEK11"/>
    <property type="match status" value="1"/>
</dbReference>
<dbReference type="InterPro" id="IPR000719">
    <property type="entry name" value="Prot_kinase_dom"/>
</dbReference>
<evidence type="ECO:0000256" key="3">
    <source>
        <dbReference type="ARBA" id="ARBA00022679"/>
    </source>
</evidence>
<keyword evidence="5" id="KW-0418">Kinase</keyword>
<feature type="region of interest" description="Disordered" evidence="9">
    <location>
        <begin position="227"/>
        <end position="293"/>
    </location>
</feature>
<proteinExistence type="predicted"/>
<comment type="catalytic activity">
    <reaction evidence="7">
        <text>L-threonyl-[protein] + ATP = O-phospho-L-threonyl-[protein] + ADP + H(+)</text>
        <dbReference type="Rhea" id="RHEA:46608"/>
        <dbReference type="Rhea" id="RHEA-COMP:11060"/>
        <dbReference type="Rhea" id="RHEA-COMP:11605"/>
        <dbReference type="ChEBI" id="CHEBI:15378"/>
        <dbReference type="ChEBI" id="CHEBI:30013"/>
        <dbReference type="ChEBI" id="CHEBI:30616"/>
        <dbReference type="ChEBI" id="CHEBI:61977"/>
        <dbReference type="ChEBI" id="CHEBI:456216"/>
        <dbReference type="EC" id="2.7.11.1"/>
    </reaction>
</comment>
<keyword evidence="4" id="KW-0547">Nucleotide-binding</keyword>
<evidence type="ECO:0000256" key="6">
    <source>
        <dbReference type="ARBA" id="ARBA00022840"/>
    </source>
</evidence>
<dbReference type="Gene3D" id="1.10.510.10">
    <property type="entry name" value="Transferase(Phosphotransferase) domain 1"/>
    <property type="match status" value="1"/>
</dbReference>
<dbReference type="EMBL" id="HBGU01030587">
    <property type="protein sequence ID" value="CAD9452726.1"/>
    <property type="molecule type" value="Transcribed_RNA"/>
</dbReference>
<evidence type="ECO:0000256" key="7">
    <source>
        <dbReference type="ARBA" id="ARBA00047899"/>
    </source>
</evidence>
<dbReference type="EC" id="2.7.11.1" evidence="1"/>
<dbReference type="InterPro" id="IPR050660">
    <property type="entry name" value="NEK_Ser/Thr_kinase"/>
</dbReference>
<dbReference type="GO" id="GO:0005524">
    <property type="term" value="F:ATP binding"/>
    <property type="evidence" value="ECO:0007669"/>
    <property type="project" value="UniProtKB-KW"/>
</dbReference>
<dbReference type="PROSITE" id="PS50011">
    <property type="entry name" value="PROTEIN_KINASE_DOM"/>
    <property type="match status" value="1"/>
</dbReference>
<sequence length="293" mass="33246">MGEVFDRLMDGAVGGNGLREHEVWPIAKGLVEGLAHCHAIGVVHRDLKLENLMLHSEDGKEVVKIIDFGLAGVLPRDAAGKLCDKKQVFLGGTKPYMAPEQFAVKPKPYKEGWCQLPTDVWGIGIILFMLASGQQPWAEARAHEQPQVDGVRYRPADKRFRQFVAFRHNYGNRACKTLYGSRGHLVPFSRGLQNIIDHTLVLDPTTRPTASELLKFGWFQNQQQATSRQDVYRSIDDPEDEEEEDEEETMEEGAERPRFEDEGELAAMTHEPLGISRAVRHRGEEDEEEWRCE</sequence>
<evidence type="ECO:0000256" key="2">
    <source>
        <dbReference type="ARBA" id="ARBA00022527"/>
    </source>
</evidence>
<evidence type="ECO:0000313" key="11">
    <source>
        <dbReference type="EMBL" id="CAD9452726.1"/>
    </source>
</evidence>
<dbReference type="SUPFAM" id="SSF56112">
    <property type="entry name" value="Protein kinase-like (PK-like)"/>
    <property type="match status" value="1"/>
</dbReference>
<dbReference type="GO" id="GO:0004674">
    <property type="term" value="F:protein serine/threonine kinase activity"/>
    <property type="evidence" value="ECO:0007669"/>
    <property type="project" value="UniProtKB-KW"/>
</dbReference>
<dbReference type="InterPro" id="IPR011009">
    <property type="entry name" value="Kinase-like_dom_sf"/>
</dbReference>
<reference evidence="11" key="1">
    <citation type="submission" date="2021-01" db="EMBL/GenBank/DDBJ databases">
        <authorList>
            <person name="Corre E."/>
            <person name="Pelletier E."/>
            <person name="Niang G."/>
            <person name="Scheremetjew M."/>
            <person name="Finn R."/>
            <person name="Kale V."/>
            <person name="Holt S."/>
            <person name="Cochrane G."/>
            <person name="Meng A."/>
            <person name="Brown T."/>
            <person name="Cohen L."/>
        </authorList>
    </citation>
    <scope>NUCLEOTIDE SEQUENCE</scope>
    <source>
        <strain evidence="11">UTEX LB 985</strain>
    </source>
</reference>
<protein>
    <recommendedName>
        <fullName evidence="1">non-specific serine/threonine protein kinase</fullName>
        <ecNumber evidence="1">2.7.11.1</ecNumber>
    </recommendedName>
</protein>
<dbReference type="Pfam" id="PF00069">
    <property type="entry name" value="Pkinase"/>
    <property type="match status" value="1"/>
</dbReference>